<evidence type="ECO:0000313" key="1">
    <source>
        <dbReference type="EMBL" id="GMG87369.1"/>
    </source>
</evidence>
<organism evidence="1 2">
    <name type="scientific">Biformimicrobium ophioploci</name>
    <dbReference type="NCBI Taxonomy" id="3036711"/>
    <lineage>
        <taxon>Bacteria</taxon>
        <taxon>Pseudomonadati</taxon>
        <taxon>Pseudomonadota</taxon>
        <taxon>Gammaproteobacteria</taxon>
        <taxon>Cellvibrionales</taxon>
        <taxon>Microbulbiferaceae</taxon>
        <taxon>Biformimicrobium</taxon>
    </lineage>
</organism>
<dbReference type="Proteomes" id="UP001224392">
    <property type="component" value="Unassembled WGS sequence"/>
</dbReference>
<protein>
    <submittedName>
        <fullName evidence="1">Uncharacterized protein</fullName>
    </submittedName>
</protein>
<gene>
    <name evidence="1" type="ORF">MNKW57_16900</name>
</gene>
<sequence>MSLRDQLRDQVATYKAARAENQDVLGRHWVNDVPKNRKVTPERAAKSGTLRCNWHESRHGVAF</sequence>
<name>A0ABQ6LZ43_9GAMM</name>
<keyword evidence="2" id="KW-1185">Reference proteome</keyword>
<dbReference type="EMBL" id="BSYJ01000003">
    <property type="protein sequence ID" value="GMG87369.1"/>
    <property type="molecule type" value="Genomic_DNA"/>
</dbReference>
<evidence type="ECO:0000313" key="2">
    <source>
        <dbReference type="Proteomes" id="UP001224392"/>
    </source>
</evidence>
<proteinExistence type="predicted"/>
<comment type="caution">
    <text evidence="1">The sequence shown here is derived from an EMBL/GenBank/DDBJ whole genome shotgun (WGS) entry which is preliminary data.</text>
</comment>
<accession>A0ABQ6LZ43</accession>
<reference evidence="1 2" key="1">
    <citation type="submission" date="2023-04" db="EMBL/GenBank/DDBJ databases">
        <title>Marinobulbifer ophiurae gen. nov., sp. Nov., isolate from tissue of brittle star Ophioplocus japonicus.</title>
        <authorList>
            <person name="Kawano K."/>
            <person name="Sawayama S."/>
            <person name="Nakagawa S."/>
        </authorList>
    </citation>
    <scope>NUCLEOTIDE SEQUENCE [LARGE SCALE GENOMIC DNA]</scope>
    <source>
        <strain evidence="1 2">NKW57</strain>
    </source>
</reference>